<comment type="subcellular location">
    <subcellularLocation>
        <location evidence="1">Cell outer membrane</location>
    </subcellularLocation>
</comment>
<keyword evidence="2" id="KW-0732">Signal</keyword>
<keyword evidence="4" id="KW-1185">Reference proteome</keyword>
<feature type="signal peptide" evidence="2">
    <location>
        <begin position="1"/>
        <end position="29"/>
    </location>
</feature>
<name>A0A1H0PHJ7_9BURK</name>
<dbReference type="InterPro" id="IPR011250">
    <property type="entry name" value="OMP/PagP_B-barrel"/>
</dbReference>
<dbReference type="EMBL" id="FNJL01000006">
    <property type="protein sequence ID" value="SDP04148.1"/>
    <property type="molecule type" value="Genomic_DNA"/>
</dbReference>
<dbReference type="SUPFAM" id="SSF56925">
    <property type="entry name" value="OMPA-like"/>
    <property type="match status" value="1"/>
</dbReference>
<dbReference type="RefSeq" id="WP_092833062.1">
    <property type="nucleotide sequence ID" value="NZ_CP028290.1"/>
</dbReference>
<accession>A0A1H0PHJ7</accession>
<dbReference type="GO" id="GO:0055085">
    <property type="term" value="P:transmembrane transport"/>
    <property type="evidence" value="ECO:0007669"/>
    <property type="project" value="TreeGrafter"/>
</dbReference>
<organism evidence="3 4">
    <name type="scientific">Paracidovorax cattleyae</name>
    <dbReference type="NCBI Taxonomy" id="80868"/>
    <lineage>
        <taxon>Bacteria</taxon>
        <taxon>Pseudomonadati</taxon>
        <taxon>Pseudomonadota</taxon>
        <taxon>Betaproteobacteria</taxon>
        <taxon>Burkholderiales</taxon>
        <taxon>Comamonadaceae</taxon>
        <taxon>Paracidovorax</taxon>
    </lineage>
</organism>
<evidence type="ECO:0000256" key="2">
    <source>
        <dbReference type="SAM" id="SignalP"/>
    </source>
</evidence>
<dbReference type="PROSITE" id="PS51257">
    <property type="entry name" value="PROKAR_LIPOPROTEIN"/>
    <property type="match status" value="1"/>
</dbReference>
<dbReference type="GO" id="GO:0044384">
    <property type="term" value="C:host outer membrane"/>
    <property type="evidence" value="ECO:0007669"/>
    <property type="project" value="InterPro"/>
</dbReference>
<dbReference type="AlphaFoldDB" id="A0A1H0PHJ7"/>
<evidence type="ECO:0000313" key="4">
    <source>
        <dbReference type="Proteomes" id="UP000199317"/>
    </source>
</evidence>
<dbReference type="OrthoDB" id="9807574at2"/>
<dbReference type="Gene3D" id="2.40.160.20">
    <property type="match status" value="1"/>
</dbReference>
<evidence type="ECO:0000313" key="3">
    <source>
        <dbReference type="EMBL" id="SDP04148.1"/>
    </source>
</evidence>
<dbReference type="PANTHER" id="PTHR36920:SF1">
    <property type="entry name" value="OUTER MEMBRANE PROTEIN W"/>
    <property type="match status" value="1"/>
</dbReference>
<dbReference type="Proteomes" id="UP000199317">
    <property type="component" value="Unassembled WGS sequence"/>
</dbReference>
<feature type="chain" id="PRO_5011632917" evidence="2">
    <location>
        <begin position="30"/>
        <end position="230"/>
    </location>
</feature>
<dbReference type="InterPro" id="IPR000758">
    <property type="entry name" value="Enterovir_OMP"/>
</dbReference>
<dbReference type="PANTHER" id="PTHR36920">
    <property type="match status" value="1"/>
</dbReference>
<evidence type="ECO:0000256" key="1">
    <source>
        <dbReference type="ARBA" id="ARBA00004442"/>
    </source>
</evidence>
<dbReference type="GO" id="GO:0009279">
    <property type="term" value="C:cell outer membrane"/>
    <property type="evidence" value="ECO:0007669"/>
    <property type="project" value="UniProtKB-SubCell"/>
</dbReference>
<proteinExistence type="predicted"/>
<gene>
    <name evidence="3" type="ORF">SAMN04489708_106145</name>
</gene>
<dbReference type="InterPro" id="IPR005618">
    <property type="entry name" value="OMPW"/>
</dbReference>
<reference evidence="4" key="1">
    <citation type="submission" date="2016-10" db="EMBL/GenBank/DDBJ databases">
        <authorList>
            <person name="Varghese N."/>
            <person name="Submissions S."/>
        </authorList>
    </citation>
    <scope>NUCLEOTIDE SEQUENCE [LARGE SCALE GENOMIC DNA]</scope>
    <source>
        <strain evidence="4">DSM 17101</strain>
    </source>
</reference>
<protein>
    <submittedName>
        <fullName evidence="3">Outer membrane protein</fullName>
    </submittedName>
</protein>
<dbReference type="Pfam" id="PF03922">
    <property type="entry name" value="OmpW"/>
    <property type="match status" value="1"/>
</dbReference>
<dbReference type="PROSITE" id="PS00695">
    <property type="entry name" value="ENT_VIR_OMP_2"/>
    <property type="match status" value="1"/>
</dbReference>
<sequence>MARFLSLRPSSTALTAGVLALLACSGASAQVAGTWSVRLGATHISPQVKSGNLSAPAFPNTQVDVGSDTTLTGGINYMVTDNWAVDVPFGLPFKHEFRGAGAIAGVGKVGETKVLPATVFAQYRFGEAKSAFRPYVGLGVTYAKFFKERTTATLNGLTGGTLANPTTASIDDKWGITPQIGFVWNIDEKWFVDASYYKSFLKTKTHLSSGQTIDIRLNPNVFAVGIGYRF</sequence>